<dbReference type="InterPro" id="IPR002641">
    <property type="entry name" value="PNPLA_dom"/>
</dbReference>
<dbReference type="GO" id="GO:0016787">
    <property type="term" value="F:hydrolase activity"/>
    <property type="evidence" value="ECO:0007669"/>
    <property type="project" value="UniProtKB-UniRule"/>
</dbReference>
<dbReference type="PROSITE" id="PS50042">
    <property type="entry name" value="CNMP_BINDING_3"/>
    <property type="match status" value="1"/>
</dbReference>
<sequence>MENASNFDPYFQKLLGNLFGEVDEAVLKEFFESGTLKTVDTGEYLFKQGDVQNELYVVLSGRLRALQDNEGKMVILGDIGEGEPVGEIALFTSEPRMASVLAVRRSSVLEINKQQYASIVSKSPDFAAALTRFVIKRLRRNILQQHVEAAPKNIAIFHLQQNEDISSFVEALRTQLTHDFLEAKVYSKKETPIGQLFDSLESHKGTNLMYCNGSEPEWTKHCLIYADLVVVLSSSEAESKLSELEESNGLYQPGVLNKKTILVLLHEKDTPRPVNTKEWLEERPVNLHLHIRKENPKDLRRLSRMLTNRAVGLVLGGSGTKGYAHVGAVKALLNAGIEVDFVGGTSAGAVYGIAMTYADFEFKKIEQICQQSTAQDEGVNDFFLKMFSNTTETGIEAYFKKLFGESCLEDLWVTSYCVSTNLSNSQIRVHNKGKIWEQVQASFALPGIFPPVVIEDQVYVDGGVSDNLPVEPMYRYPVKHIIAISLNGSEPEDVAAKEFSKKWERLKEAFAKDKKYDNPALTSVLVNSMTLNSKQKAEITKSKVSLYFEMNLRAVSLLDDSKWEKVVKKGYEQTRDFLGGLSGNEVFWG</sequence>
<name>A0A951MEF5_9BACT</name>
<organism evidence="4 5">
    <name type="scientific">Arthrospiribacter ruber</name>
    <dbReference type="NCBI Taxonomy" id="2487934"/>
    <lineage>
        <taxon>Bacteria</taxon>
        <taxon>Pseudomonadati</taxon>
        <taxon>Bacteroidota</taxon>
        <taxon>Cytophagia</taxon>
        <taxon>Cytophagales</taxon>
        <taxon>Cyclobacteriaceae</taxon>
        <taxon>Arthrospiribacter</taxon>
    </lineage>
</organism>
<dbReference type="EMBL" id="RPHB01000007">
    <property type="protein sequence ID" value="MBW3469167.1"/>
    <property type="molecule type" value="Genomic_DNA"/>
</dbReference>
<dbReference type="PANTHER" id="PTHR14226:SF29">
    <property type="entry name" value="NEUROPATHY TARGET ESTERASE SWS"/>
    <property type="match status" value="1"/>
</dbReference>
<evidence type="ECO:0000313" key="4">
    <source>
        <dbReference type="EMBL" id="MBW3469167.1"/>
    </source>
</evidence>
<feature type="short sequence motif" description="GXGXXG" evidence="1">
    <location>
        <begin position="317"/>
        <end position="322"/>
    </location>
</feature>
<dbReference type="AlphaFoldDB" id="A0A951MEF5"/>
<dbReference type="CDD" id="cd07205">
    <property type="entry name" value="Pat_PNPLA6_PNPLA7_NTE1_like"/>
    <property type="match status" value="1"/>
</dbReference>
<dbReference type="CDD" id="cd00038">
    <property type="entry name" value="CAP_ED"/>
    <property type="match status" value="1"/>
</dbReference>
<evidence type="ECO:0000259" key="2">
    <source>
        <dbReference type="PROSITE" id="PS50042"/>
    </source>
</evidence>
<feature type="active site" description="Proton acceptor" evidence="1">
    <location>
        <position position="461"/>
    </location>
</feature>
<feature type="domain" description="Cyclic nucleotide-binding" evidence="2">
    <location>
        <begin position="18"/>
        <end position="137"/>
    </location>
</feature>
<evidence type="ECO:0000313" key="5">
    <source>
        <dbReference type="Proteomes" id="UP000727490"/>
    </source>
</evidence>
<feature type="short sequence motif" description="GXSXG" evidence="1">
    <location>
        <begin position="344"/>
        <end position="348"/>
    </location>
</feature>
<feature type="active site" description="Nucleophile" evidence="1">
    <location>
        <position position="346"/>
    </location>
</feature>
<dbReference type="InterPro" id="IPR056556">
    <property type="entry name" value="NTE1_P-loop_dom"/>
</dbReference>
<dbReference type="RefSeq" id="WP_219291713.1">
    <property type="nucleotide sequence ID" value="NZ_RPHB01000007.1"/>
</dbReference>
<dbReference type="GO" id="GO:0016042">
    <property type="term" value="P:lipid catabolic process"/>
    <property type="evidence" value="ECO:0007669"/>
    <property type="project" value="UniProtKB-UniRule"/>
</dbReference>
<dbReference type="PANTHER" id="PTHR14226">
    <property type="entry name" value="NEUROPATHY TARGET ESTERASE/SWISS CHEESE D.MELANOGASTER"/>
    <property type="match status" value="1"/>
</dbReference>
<dbReference type="Pfam" id="PF00027">
    <property type="entry name" value="cNMP_binding"/>
    <property type="match status" value="1"/>
</dbReference>
<gene>
    <name evidence="4" type="ORF">EGN73_15310</name>
</gene>
<evidence type="ECO:0000259" key="3">
    <source>
        <dbReference type="PROSITE" id="PS51635"/>
    </source>
</evidence>
<evidence type="ECO:0000256" key="1">
    <source>
        <dbReference type="PROSITE-ProRule" id="PRU01161"/>
    </source>
</evidence>
<dbReference type="Pfam" id="PF01734">
    <property type="entry name" value="Patatin"/>
    <property type="match status" value="1"/>
</dbReference>
<accession>A0A951MEF5</accession>
<keyword evidence="1" id="KW-0442">Lipid degradation</keyword>
<reference evidence="4 5" key="1">
    <citation type="journal article" date="2020" name="Syst. Appl. Microbiol.">
        <title>Arthrospiribacter ruber gen. nov., sp. nov., a novel bacterium isolated from Arthrospira cultures.</title>
        <authorList>
            <person name="Waleron M."/>
            <person name="Misztak A."/>
            <person name="Waleron M.M."/>
            <person name="Furmaniak M."/>
            <person name="Mrozik A."/>
            <person name="Waleron K."/>
        </authorList>
    </citation>
    <scope>NUCLEOTIDE SEQUENCE [LARGE SCALE GENOMIC DNA]</scope>
    <source>
        <strain evidence="4 5">DPMB0001</strain>
    </source>
</reference>
<dbReference type="PROSITE" id="PS51635">
    <property type="entry name" value="PNPLA"/>
    <property type="match status" value="1"/>
</dbReference>
<dbReference type="Proteomes" id="UP000727490">
    <property type="component" value="Unassembled WGS sequence"/>
</dbReference>
<evidence type="ECO:0008006" key="6">
    <source>
        <dbReference type="Google" id="ProtNLM"/>
    </source>
</evidence>
<feature type="domain" description="PNPLA" evidence="3">
    <location>
        <begin position="313"/>
        <end position="474"/>
    </location>
</feature>
<keyword evidence="1" id="KW-0443">Lipid metabolism</keyword>
<comment type="caution">
    <text evidence="4">The sequence shown here is derived from an EMBL/GenBank/DDBJ whole genome shotgun (WGS) entry which is preliminary data.</text>
</comment>
<proteinExistence type="predicted"/>
<keyword evidence="5" id="KW-1185">Reference proteome</keyword>
<dbReference type="InterPro" id="IPR050301">
    <property type="entry name" value="NTE"/>
</dbReference>
<feature type="short sequence motif" description="DGA/G" evidence="1">
    <location>
        <begin position="461"/>
        <end position="463"/>
    </location>
</feature>
<keyword evidence="1" id="KW-0378">Hydrolase</keyword>
<dbReference type="InterPro" id="IPR000595">
    <property type="entry name" value="cNMP-bd_dom"/>
</dbReference>
<dbReference type="SMART" id="SM00100">
    <property type="entry name" value="cNMP"/>
    <property type="match status" value="1"/>
</dbReference>
<protein>
    <recommendedName>
        <fullName evidence="6">NTE family protein</fullName>
    </recommendedName>
</protein>
<dbReference type="Pfam" id="PF24179">
    <property type="entry name" value="NTE_Ploop"/>
    <property type="match status" value="1"/>
</dbReference>